<evidence type="ECO:0000313" key="2">
    <source>
        <dbReference type="Proteomes" id="UP000198855"/>
    </source>
</evidence>
<dbReference type="RefSeq" id="WP_175532801.1">
    <property type="nucleotide sequence ID" value="NZ_FOMT01000002.1"/>
</dbReference>
<dbReference type="Proteomes" id="UP000198855">
    <property type="component" value="Unassembled WGS sequence"/>
</dbReference>
<proteinExistence type="predicted"/>
<sequence>MIHQNVKTYKYRVGHNNYIVINIYQSASATAEAGNVLASNAVNVQIMKQLAKQKKRKR</sequence>
<name>A0A1I1X1K9_9BACL</name>
<keyword evidence="2" id="KW-1185">Reference proteome</keyword>
<evidence type="ECO:0000313" key="1">
    <source>
        <dbReference type="EMBL" id="SFE01212.1"/>
    </source>
</evidence>
<organism evidence="1 2">
    <name type="scientific">Paenibacillus catalpae</name>
    <dbReference type="NCBI Taxonomy" id="1045775"/>
    <lineage>
        <taxon>Bacteria</taxon>
        <taxon>Bacillati</taxon>
        <taxon>Bacillota</taxon>
        <taxon>Bacilli</taxon>
        <taxon>Bacillales</taxon>
        <taxon>Paenibacillaceae</taxon>
        <taxon>Paenibacillus</taxon>
    </lineage>
</organism>
<protein>
    <submittedName>
        <fullName evidence="1">Uncharacterized protein</fullName>
    </submittedName>
</protein>
<dbReference type="EMBL" id="FOMT01000002">
    <property type="protein sequence ID" value="SFE01212.1"/>
    <property type="molecule type" value="Genomic_DNA"/>
</dbReference>
<accession>A0A1I1X1K9</accession>
<dbReference type="AlphaFoldDB" id="A0A1I1X1K9"/>
<reference evidence="2" key="1">
    <citation type="submission" date="2016-10" db="EMBL/GenBank/DDBJ databases">
        <authorList>
            <person name="Varghese N."/>
            <person name="Submissions S."/>
        </authorList>
    </citation>
    <scope>NUCLEOTIDE SEQUENCE [LARGE SCALE GENOMIC DNA]</scope>
    <source>
        <strain evidence="2">CGMCC 1.10784</strain>
    </source>
</reference>
<gene>
    <name evidence="1" type="ORF">SAMN05216378_1970</name>
</gene>